<dbReference type="VEuPathDB" id="VectorBase:GPAI036647"/>
<protein>
    <submittedName>
        <fullName evidence="2">Uncharacterized protein</fullName>
    </submittedName>
</protein>
<accession>A0A1B0A7E9</accession>
<dbReference type="EnsemblMetazoa" id="GPAI036647-RA">
    <property type="protein sequence ID" value="GPAI036647-PA"/>
    <property type="gene ID" value="GPAI036647"/>
</dbReference>
<keyword evidence="3" id="KW-1185">Reference proteome</keyword>
<dbReference type="AlphaFoldDB" id="A0A1B0A7E9"/>
<evidence type="ECO:0000313" key="3">
    <source>
        <dbReference type="Proteomes" id="UP000092445"/>
    </source>
</evidence>
<organism evidence="2 3">
    <name type="scientific">Glossina pallidipes</name>
    <name type="common">Tsetse fly</name>
    <dbReference type="NCBI Taxonomy" id="7398"/>
    <lineage>
        <taxon>Eukaryota</taxon>
        <taxon>Metazoa</taxon>
        <taxon>Ecdysozoa</taxon>
        <taxon>Arthropoda</taxon>
        <taxon>Hexapoda</taxon>
        <taxon>Insecta</taxon>
        <taxon>Pterygota</taxon>
        <taxon>Neoptera</taxon>
        <taxon>Endopterygota</taxon>
        <taxon>Diptera</taxon>
        <taxon>Brachycera</taxon>
        <taxon>Muscomorpha</taxon>
        <taxon>Hippoboscoidea</taxon>
        <taxon>Glossinidae</taxon>
        <taxon>Glossina</taxon>
    </lineage>
</organism>
<reference evidence="3" key="1">
    <citation type="submission" date="2014-03" db="EMBL/GenBank/DDBJ databases">
        <authorList>
            <person name="Aksoy S."/>
            <person name="Warren W."/>
            <person name="Wilson R.K."/>
        </authorList>
    </citation>
    <scope>NUCLEOTIDE SEQUENCE [LARGE SCALE GENOMIC DNA]</scope>
    <source>
        <strain evidence="3">IAEA</strain>
    </source>
</reference>
<proteinExistence type="predicted"/>
<reference evidence="2" key="2">
    <citation type="submission" date="2020-05" db="UniProtKB">
        <authorList>
            <consortium name="EnsemblMetazoa"/>
        </authorList>
    </citation>
    <scope>IDENTIFICATION</scope>
    <source>
        <strain evidence="2">IAEA</strain>
    </source>
</reference>
<sequence>MSRRKQAKPRAFLKLTGSSEFGAKDRNFLLKIVMSKKFNCLLLEYANTHVGINGSFRSVVGEKAEECDEHVAVLESKDQLVSDTESYDEEDDKADSNSATNDKESETVTTSKRTVSPAKREGYVSCCTKNVISKEVCTEA</sequence>
<evidence type="ECO:0000256" key="1">
    <source>
        <dbReference type="SAM" id="MobiDB-lite"/>
    </source>
</evidence>
<dbReference type="Proteomes" id="UP000092445">
    <property type="component" value="Unassembled WGS sequence"/>
</dbReference>
<feature type="region of interest" description="Disordered" evidence="1">
    <location>
        <begin position="77"/>
        <end position="118"/>
    </location>
</feature>
<name>A0A1B0A7E9_GLOPL</name>
<evidence type="ECO:0000313" key="2">
    <source>
        <dbReference type="EnsemblMetazoa" id="GPAI036647-PA"/>
    </source>
</evidence>